<dbReference type="Gene3D" id="1.10.510.10">
    <property type="entry name" value="Transferase(Phosphotransferase) domain 1"/>
    <property type="match status" value="1"/>
</dbReference>
<dbReference type="AlphaFoldDB" id="A0A9W6F5P9"/>
<feature type="compositionally biased region" description="Low complexity" evidence="1">
    <location>
        <begin position="117"/>
        <end position="140"/>
    </location>
</feature>
<evidence type="ECO:0000313" key="4">
    <source>
        <dbReference type="Proteomes" id="UP001165080"/>
    </source>
</evidence>
<keyword evidence="4" id="KW-1185">Reference proteome</keyword>
<evidence type="ECO:0000313" key="3">
    <source>
        <dbReference type="EMBL" id="GLC57239.1"/>
    </source>
</evidence>
<evidence type="ECO:0000259" key="2">
    <source>
        <dbReference type="PROSITE" id="PS50011"/>
    </source>
</evidence>
<comment type="caution">
    <text evidence="3">The sequence shown here is derived from an EMBL/GenBank/DDBJ whole genome shotgun (WGS) entry which is preliminary data.</text>
</comment>
<feature type="domain" description="Protein kinase" evidence="2">
    <location>
        <begin position="182"/>
        <end position="535"/>
    </location>
</feature>
<dbReference type="EMBL" id="BRXU01000018">
    <property type="protein sequence ID" value="GLC57239.1"/>
    <property type="molecule type" value="Genomic_DNA"/>
</dbReference>
<dbReference type="GO" id="GO:0005524">
    <property type="term" value="F:ATP binding"/>
    <property type="evidence" value="ECO:0007669"/>
    <property type="project" value="InterPro"/>
</dbReference>
<name>A0A9W6F5P9_9CHLO</name>
<accession>A0A9W6F5P9</accession>
<dbReference type="InterPro" id="IPR000719">
    <property type="entry name" value="Prot_kinase_dom"/>
</dbReference>
<gene>
    <name evidence="3" type="primary">PLESTBF000598</name>
    <name evidence="3" type="ORF">PLESTB_001202700</name>
</gene>
<dbReference type="Proteomes" id="UP001165080">
    <property type="component" value="Unassembled WGS sequence"/>
</dbReference>
<dbReference type="SUPFAM" id="SSF56112">
    <property type="entry name" value="Protein kinase-like (PK-like)"/>
    <property type="match status" value="1"/>
</dbReference>
<feature type="region of interest" description="Disordered" evidence="1">
    <location>
        <begin position="117"/>
        <end position="142"/>
    </location>
</feature>
<protein>
    <recommendedName>
        <fullName evidence="2">Protein kinase domain-containing protein</fullName>
    </recommendedName>
</protein>
<dbReference type="InterPro" id="IPR011009">
    <property type="entry name" value="Kinase-like_dom_sf"/>
</dbReference>
<dbReference type="PROSITE" id="PS50011">
    <property type="entry name" value="PROTEIN_KINASE_DOM"/>
    <property type="match status" value="1"/>
</dbReference>
<evidence type="ECO:0000256" key="1">
    <source>
        <dbReference type="SAM" id="MobiDB-lite"/>
    </source>
</evidence>
<reference evidence="3 4" key="1">
    <citation type="journal article" date="2023" name="Commun. Biol.">
        <title>Reorganization of the ancestral sex-determining regions during the evolution of trioecy in Pleodorina starrii.</title>
        <authorList>
            <person name="Takahashi K."/>
            <person name="Suzuki S."/>
            <person name="Kawai-Toyooka H."/>
            <person name="Yamamoto K."/>
            <person name="Hamaji T."/>
            <person name="Ootsuki R."/>
            <person name="Yamaguchi H."/>
            <person name="Kawachi M."/>
            <person name="Higashiyama T."/>
            <person name="Nozaki H."/>
        </authorList>
    </citation>
    <scope>NUCLEOTIDE SEQUENCE [LARGE SCALE GENOMIC DNA]</scope>
    <source>
        <strain evidence="3 4">NIES-4479</strain>
    </source>
</reference>
<sequence length="537" mass="56501">MSSRSRLTSNPDTADVCTAIAESADSIAEDCTPQPSSSARLLAAQAQLMGKSLATLANMMRVSAWEPQGIDAAVIAYANATAELVSNFACHEQDDNNSISSLSAASSSCGGSCCSSSPSSTTSPSTATITSQSTTTITTTDGCDGNENSDVKCILAALCSTSLCSTSPLPVLNPYSPPPSGAKQLHAPSEETNTSVWRATLQQQEEEKELALKVVPFHSPEVAARVEQEGDGFHTGSGEVAEVLLEEEACREALMAVAVARANAHYVAAAVAGGASVPAVAHEIFVQPQLMAVQDCPLRGGPRDLGHDRQLVMGFKYCGAGNAAEHLRNRVARLIQAVVSEEGRPRMMTRGSAPAKVLPLAPAAVERIAEGLVGEVDGVARSLYGMMGRMHELGFIVNDLKLENMVFDSDVADFRFVDAEAVRRCRLGDKLPGAPSKHTEDFAAPEQLLPEEEAWSGSFSDAYAGGASMKEALAICLDVCGGQLGYGADLGAVKAVFRRRIQPLRDLLDRCTAAASSERPSAAEVMEQLQRDGGLRL</sequence>
<proteinExistence type="predicted"/>
<dbReference type="GO" id="GO:0004672">
    <property type="term" value="F:protein kinase activity"/>
    <property type="evidence" value="ECO:0007669"/>
    <property type="project" value="InterPro"/>
</dbReference>
<organism evidence="3 4">
    <name type="scientific">Pleodorina starrii</name>
    <dbReference type="NCBI Taxonomy" id="330485"/>
    <lineage>
        <taxon>Eukaryota</taxon>
        <taxon>Viridiplantae</taxon>
        <taxon>Chlorophyta</taxon>
        <taxon>core chlorophytes</taxon>
        <taxon>Chlorophyceae</taxon>
        <taxon>CS clade</taxon>
        <taxon>Chlamydomonadales</taxon>
        <taxon>Volvocaceae</taxon>
        <taxon>Pleodorina</taxon>
    </lineage>
</organism>